<feature type="compositionally biased region" description="Low complexity" evidence="1">
    <location>
        <begin position="26"/>
        <end position="40"/>
    </location>
</feature>
<feature type="compositionally biased region" description="Polar residues" evidence="1">
    <location>
        <begin position="62"/>
        <end position="73"/>
    </location>
</feature>
<name>A0AAD4L7J6_9AGAM</name>
<protein>
    <submittedName>
        <fullName evidence="2">Uncharacterized protein</fullName>
    </submittedName>
</protein>
<feature type="compositionally biased region" description="Basic and acidic residues" evidence="1">
    <location>
        <begin position="42"/>
        <end position="54"/>
    </location>
</feature>
<comment type="caution">
    <text evidence="2">The sequence shown here is derived from an EMBL/GenBank/DDBJ whole genome shotgun (WGS) entry which is preliminary data.</text>
</comment>
<evidence type="ECO:0000313" key="3">
    <source>
        <dbReference type="Proteomes" id="UP001201163"/>
    </source>
</evidence>
<dbReference type="EMBL" id="JAKELL010000146">
    <property type="protein sequence ID" value="KAH8980056.1"/>
    <property type="molecule type" value="Genomic_DNA"/>
</dbReference>
<evidence type="ECO:0000256" key="1">
    <source>
        <dbReference type="SAM" id="MobiDB-lite"/>
    </source>
</evidence>
<accession>A0AAD4L7J6</accession>
<proteinExistence type="predicted"/>
<gene>
    <name evidence="2" type="ORF">EDB92DRAFT_1820679</name>
</gene>
<dbReference type="AlphaFoldDB" id="A0AAD4L7J6"/>
<reference evidence="2" key="1">
    <citation type="submission" date="2022-01" db="EMBL/GenBank/DDBJ databases">
        <title>Comparative genomics reveals a dynamic genome evolution in the ectomycorrhizal milk-cap (Lactarius) mushrooms.</title>
        <authorList>
            <consortium name="DOE Joint Genome Institute"/>
            <person name="Lebreton A."/>
            <person name="Tang N."/>
            <person name="Kuo A."/>
            <person name="LaButti K."/>
            <person name="Drula E."/>
            <person name="Barry K."/>
            <person name="Clum A."/>
            <person name="Lipzen A."/>
            <person name="Mousain D."/>
            <person name="Ng V."/>
            <person name="Wang R."/>
            <person name="Wang X."/>
            <person name="Dai Y."/>
            <person name="Henrissat B."/>
            <person name="Grigoriev I.V."/>
            <person name="Guerin-Laguette A."/>
            <person name="Yu F."/>
            <person name="Martin F.M."/>
        </authorList>
    </citation>
    <scope>NUCLEOTIDE SEQUENCE</scope>
    <source>
        <strain evidence="2">QP</strain>
    </source>
</reference>
<feature type="region of interest" description="Disordered" evidence="1">
    <location>
        <begin position="26"/>
        <end position="98"/>
    </location>
</feature>
<dbReference type="Proteomes" id="UP001201163">
    <property type="component" value="Unassembled WGS sequence"/>
</dbReference>
<organism evidence="2 3">
    <name type="scientific">Lactarius akahatsu</name>
    <dbReference type="NCBI Taxonomy" id="416441"/>
    <lineage>
        <taxon>Eukaryota</taxon>
        <taxon>Fungi</taxon>
        <taxon>Dikarya</taxon>
        <taxon>Basidiomycota</taxon>
        <taxon>Agaricomycotina</taxon>
        <taxon>Agaricomycetes</taxon>
        <taxon>Russulales</taxon>
        <taxon>Russulaceae</taxon>
        <taxon>Lactarius</taxon>
    </lineage>
</organism>
<evidence type="ECO:0000313" key="2">
    <source>
        <dbReference type="EMBL" id="KAH8980056.1"/>
    </source>
</evidence>
<feature type="compositionally biased region" description="Low complexity" evidence="1">
    <location>
        <begin position="86"/>
        <end position="98"/>
    </location>
</feature>
<keyword evidence="3" id="KW-1185">Reference proteome</keyword>
<sequence>MKVTLAAVALVARVATVEQAQRKWSLSSLGQYSDSSSKSSSGRKEKSQSKKEEGDGCGEGKVTQSMMSSTRSYSEPAEGAKTDHASMSSKMSATSMGSDVRGGVCGTVILSDLRKEVVVVEGGEEARLGARRRIRCGGYAWGRERDELAEFVCVPRHVVLVLFFFVFRIRESRDRELEHICVGVITSGWICTRWAGLQSWELESRPGHSSSDVSGVMGMSLLEQADILVNEGVGERVRWRGLRLVLLLSKCGTGSVESYSVEEILVEGKLVSAVATAALLAGIIRVRRARKVDDETEESVLLYREFWEDVGDGAHPQDLKDLLVDAIASSVDDVAQFWDIEA</sequence>